<keyword evidence="2" id="KW-1185">Reference proteome</keyword>
<name>A0A0P1NZE1_9BACT</name>
<evidence type="ECO:0000313" key="1">
    <source>
        <dbReference type="EMBL" id="CUT04613.1"/>
    </source>
</evidence>
<proteinExistence type="predicted"/>
<dbReference type="AlphaFoldDB" id="A0A0P1NZE1"/>
<dbReference type="EMBL" id="CZVW01000025">
    <property type="protein sequence ID" value="CUT04613.1"/>
    <property type="molecule type" value="Genomic_DNA"/>
</dbReference>
<feature type="non-terminal residue" evidence="1">
    <location>
        <position position="176"/>
    </location>
</feature>
<protein>
    <submittedName>
        <fullName evidence="1">Uncharacterized protein</fullName>
    </submittedName>
</protein>
<evidence type="ECO:0000313" key="2">
    <source>
        <dbReference type="Proteomes" id="UP000199197"/>
    </source>
</evidence>
<sequence>MWYVSKDGEKYYIYFPQVSLFDSLSGRWLLWVDPASQSWTLFNQQVKFVIDSVNNITASGTLNITSNKGAGENLTIKNQTVQAQQYYWDVNFNGKIDQIPGSTFTISAKIRWYFTPGIGLVKNQTDPSTFRIVVPLVMDTTFKGMGSKITLVDYKLNPSQTAKFAQTFNAEEQINS</sequence>
<dbReference type="Proteomes" id="UP000199197">
    <property type="component" value="Unassembled WGS sequence"/>
</dbReference>
<reference evidence="2" key="1">
    <citation type="submission" date="2015-11" db="EMBL/GenBank/DDBJ databases">
        <authorList>
            <person name="Varghese N."/>
        </authorList>
    </citation>
    <scope>NUCLEOTIDE SEQUENCE [LARGE SCALE GENOMIC DNA]</scope>
    <source>
        <strain evidence="2">JGI-23</strain>
    </source>
</reference>
<organism evidence="1 2">
    <name type="scientific">Candidatus Chryseopegocella kryptomonas</name>
    <dbReference type="NCBI Taxonomy" id="1633643"/>
    <lineage>
        <taxon>Bacteria</taxon>
        <taxon>Pseudomonadati</taxon>
        <taxon>Candidatus Kryptoniota</taxon>
        <taxon>Candidatus Chryseopegocella</taxon>
    </lineage>
</organism>
<accession>A0A0P1NZE1</accession>
<gene>
    <name evidence="1" type="ORF">JGI23_01766</name>
</gene>